<protein>
    <recommendedName>
        <fullName evidence="3">F-box domain-containing protein</fullName>
    </recommendedName>
</protein>
<dbReference type="RefSeq" id="XP_007771586.1">
    <property type="nucleotide sequence ID" value="XM_007773396.1"/>
</dbReference>
<dbReference type="KEGG" id="cput:CONPUDRAFT_156551"/>
<proteinExistence type="predicted"/>
<reference evidence="2" key="1">
    <citation type="journal article" date="2012" name="Science">
        <title>The Paleozoic origin of enzymatic lignin decomposition reconstructed from 31 fungal genomes.</title>
        <authorList>
            <person name="Floudas D."/>
            <person name="Binder M."/>
            <person name="Riley R."/>
            <person name="Barry K."/>
            <person name="Blanchette R.A."/>
            <person name="Henrissat B."/>
            <person name="Martinez A.T."/>
            <person name="Otillar R."/>
            <person name="Spatafora J.W."/>
            <person name="Yadav J.S."/>
            <person name="Aerts A."/>
            <person name="Benoit I."/>
            <person name="Boyd A."/>
            <person name="Carlson A."/>
            <person name="Copeland A."/>
            <person name="Coutinho P.M."/>
            <person name="de Vries R.P."/>
            <person name="Ferreira P."/>
            <person name="Findley K."/>
            <person name="Foster B."/>
            <person name="Gaskell J."/>
            <person name="Glotzer D."/>
            <person name="Gorecki P."/>
            <person name="Heitman J."/>
            <person name="Hesse C."/>
            <person name="Hori C."/>
            <person name="Igarashi K."/>
            <person name="Jurgens J.A."/>
            <person name="Kallen N."/>
            <person name="Kersten P."/>
            <person name="Kohler A."/>
            <person name="Kuees U."/>
            <person name="Kumar T.K.A."/>
            <person name="Kuo A."/>
            <person name="LaButti K."/>
            <person name="Larrondo L.F."/>
            <person name="Lindquist E."/>
            <person name="Ling A."/>
            <person name="Lombard V."/>
            <person name="Lucas S."/>
            <person name="Lundell T."/>
            <person name="Martin R."/>
            <person name="McLaughlin D.J."/>
            <person name="Morgenstern I."/>
            <person name="Morin E."/>
            <person name="Murat C."/>
            <person name="Nagy L.G."/>
            <person name="Nolan M."/>
            <person name="Ohm R.A."/>
            <person name="Patyshakuliyeva A."/>
            <person name="Rokas A."/>
            <person name="Ruiz-Duenas F.J."/>
            <person name="Sabat G."/>
            <person name="Salamov A."/>
            <person name="Samejima M."/>
            <person name="Schmutz J."/>
            <person name="Slot J.C."/>
            <person name="St John F."/>
            <person name="Stenlid J."/>
            <person name="Sun H."/>
            <person name="Sun S."/>
            <person name="Syed K."/>
            <person name="Tsang A."/>
            <person name="Wiebenga A."/>
            <person name="Young D."/>
            <person name="Pisabarro A."/>
            <person name="Eastwood D.C."/>
            <person name="Martin F."/>
            <person name="Cullen D."/>
            <person name="Grigoriev I.V."/>
            <person name="Hibbett D.S."/>
        </authorList>
    </citation>
    <scope>NUCLEOTIDE SEQUENCE [LARGE SCALE GENOMIC DNA]</scope>
    <source>
        <strain evidence="2">RWD-64-598 SS2</strain>
    </source>
</reference>
<evidence type="ECO:0008006" key="3">
    <source>
        <dbReference type="Google" id="ProtNLM"/>
    </source>
</evidence>
<dbReference type="OMA" id="WINIAMA"/>
<keyword evidence="2" id="KW-1185">Reference proteome</keyword>
<accession>A0A5M3MIG3</accession>
<comment type="caution">
    <text evidence="1">The sequence shown here is derived from an EMBL/GenBank/DDBJ whole genome shotgun (WGS) entry which is preliminary data.</text>
</comment>
<gene>
    <name evidence="1" type="ORF">CONPUDRAFT_156551</name>
</gene>
<dbReference type="GeneID" id="19203582"/>
<dbReference type="Gene3D" id="3.80.10.10">
    <property type="entry name" value="Ribonuclease Inhibitor"/>
    <property type="match status" value="1"/>
</dbReference>
<dbReference type="InterPro" id="IPR032675">
    <property type="entry name" value="LRR_dom_sf"/>
</dbReference>
<evidence type="ECO:0000313" key="2">
    <source>
        <dbReference type="Proteomes" id="UP000053558"/>
    </source>
</evidence>
<evidence type="ECO:0000313" key="1">
    <source>
        <dbReference type="EMBL" id="EIW78574.1"/>
    </source>
</evidence>
<dbReference type="Proteomes" id="UP000053558">
    <property type="component" value="Unassembled WGS sequence"/>
</dbReference>
<name>A0A5M3MIG3_CONPW</name>
<dbReference type="EMBL" id="JH711582">
    <property type="protein sequence ID" value="EIW78574.1"/>
    <property type="molecule type" value="Genomic_DNA"/>
</dbReference>
<organism evidence="1 2">
    <name type="scientific">Coniophora puteana (strain RWD-64-598)</name>
    <name type="common">Brown rot fungus</name>
    <dbReference type="NCBI Taxonomy" id="741705"/>
    <lineage>
        <taxon>Eukaryota</taxon>
        <taxon>Fungi</taxon>
        <taxon>Dikarya</taxon>
        <taxon>Basidiomycota</taxon>
        <taxon>Agaricomycotina</taxon>
        <taxon>Agaricomycetes</taxon>
        <taxon>Agaricomycetidae</taxon>
        <taxon>Boletales</taxon>
        <taxon>Coniophorineae</taxon>
        <taxon>Coniophoraceae</taxon>
        <taxon>Coniophora</taxon>
    </lineage>
</organism>
<dbReference type="AlphaFoldDB" id="A0A5M3MIG3"/>
<dbReference type="OrthoDB" id="2664719at2759"/>
<sequence>MHQALLISEVLNVVLRCVKNIIEYRDLAILARTCKAFQEPALDVLWEQAWHLPRLLNVIPERVLIDVKPLTSAEWSYLYAYTRRMREIILSEWDPTPSFILDLLYDPPPHLGAHAFPRLRRLRIDGYRTGKHRIPDYRFLLVPTLETVEMRSLRPGESKSGSQTKKVIMSLPEACPALKNLTITWGDQTADVPVGMLLAVEEAVGRLDQLEVLQCPAPTGVEGMVALGKLARLEVLMLDSPPPISGNLIAGKPVKYEFAELHSLDFETRNMEDVNAFLSQLGRLPDGLKVQYHTAPSLSELESFFAHLTTLNNPDVSGITLDKARIGSAADDFLHLAPLLNHDDPASPPLTLATLKPLMSFTSLCTLDITVPLRVILTDDDIEELSCAWPHLRHFSINEHRGWGSGALLTTIESLYSLVWNCPDLEHIAMPIDASALIEVPDEVPAGGARNDRAFQVHMGASRVGDPVVLVIVLAQIFEGRRLRVGHRHAEVAFDPAATWHDGSGEKGLARNYQMAMNRCMRELREIEKEDPEVFGDEDVWPPHEDLVEEMREVFAGTVREFAHIGPW</sequence>